<dbReference type="EMBL" id="LR796237">
    <property type="protein sequence ID" value="CAB4129883.1"/>
    <property type="molecule type" value="Genomic_DNA"/>
</dbReference>
<protein>
    <submittedName>
        <fullName evidence="1">Uncharacterized protein</fullName>
    </submittedName>
</protein>
<gene>
    <name evidence="1" type="ORF">UFOVP116_161</name>
</gene>
<evidence type="ECO:0000313" key="1">
    <source>
        <dbReference type="EMBL" id="CAB4129883.1"/>
    </source>
</evidence>
<accession>A0A6J5L992</accession>
<reference evidence="1" key="1">
    <citation type="submission" date="2020-04" db="EMBL/GenBank/DDBJ databases">
        <authorList>
            <person name="Chiriac C."/>
            <person name="Salcher M."/>
            <person name="Ghai R."/>
            <person name="Kavagutti S V."/>
        </authorList>
    </citation>
    <scope>NUCLEOTIDE SEQUENCE</scope>
</reference>
<organism evidence="1">
    <name type="scientific">uncultured Caudovirales phage</name>
    <dbReference type="NCBI Taxonomy" id="2100421"/>
    <lineage>
        <taxon>Viruses</taxon>
        <taxon>Duplodnaviria</taxon>
        <taxon>Heunggongvirae</taxon>
        <taxon>Uroviricota</taxon>
        <taxon>Caudoviricetes</taxon>
        <taxon>Peduoviridae</taxon>
        <taxon>Maltschvirus</taxon>
        <taxon>Maltschvirus maltsch</taxon>
    </lineage>
</organism>
<name>A0A6J5L992_9CAUD</name>
<proteinExistence type="predicted"/>
<sequence>MSEPAITLPALSGVHFISDYMNFLTKNSARHFCSGDALIGALEDEYMVGDFINQDEQTND</sequence>